<dbReference type="Gene3D" id="1.10.3430.10">
    <property type="entry name" value="Ammonium transporter AmtB like domains"/>
    <property type="match status" value="1"/>
</dbReference>
<dbReference type="Proteomes" id="UP000069241">
    <property type="component" value="Chromosome"/>
</dbReference>
<feature type="transmembrane region" description="Helical" evidence="8">
    <location>
        <begin position="225"/>
        <end position="245"/>
    </location>
</feature>
<feature type="transmembrane region" description="Helical" evidence="8">
    <location>
        <begin position="97"/>
        <end position="118"/>
    </location>
</feature>
<feature type="transmembrane region" description="Helical" evidence="8">
    <location>
        <begin position="125"/>
        <end position="147"/>
    </location>
</feature>
<sequence>MNASDTAFVIICATMVMLMTPALALFYGGLVRARNVLSTHMHSYASLGLITVLWALVGYTLAFGDDLGGVIGNFSYLFLNGVEGTAAPAASNLPHTVFVAFQCMFAVLTVALISGAYAERIRFSAMLLFSGLWLIFAYAPMAHWVWGGGWMAKMGAVDFAGGAVVHMASGAGALACAQALGPRLSTGPQSFTPNNLPFTLLGGGLLWFGWFGFNAGSALSAGPLAGQALLTTHLASACGILGWMLAEWKRTGKPTSLGAVSGALAGLVAITPGAGFVGLLPAMLIGFIGGMVCYGGVLLKNRFGYDDALDVVGIHGLGGTWGALATGLFASAAINNVDGLFYGNPHQLWVQFVSVLGTWAFVYVVSRILLGIVDSTVGLRVAPEAEYTGLDLSEHNERGYSL</sequence>
<feature type="transmembrane region" description="Helical" evidence="8">
    <location>
        <begin position="349"/>
        <end position="370"/>
    </location>
</feature>
<evidence type="ECO:0000313" key="11">
    <source>
        <dbReference type="Proteomes" id="UP000069241"/>
    </source>
</evidence>
<name>A0A109W3W5_9BACT</name>
<keyword evidence="6 8" id="KW-0472">Membrane</keyword>
<evidence type="ECO:0000256" key="6">
    <source>
        <dbReference type="ARBA" id="ARBA00023136"/>
    </source>
</evidence>
<evidence type="ECO:0000256" key="5">
    <source>
        <dbReference type="ARBA" id="ARBA00022989"/>
    </source>
</evidence>
<dbReference type="GO" id="GO:0008519">
    <property type="term" value="F:ammonium channel activity"/>
    <property type="evidence" value="ECO:0007669"/>
    <property type="project" value="InterPro"/>
</dbReference>
<keyword evidence="3 8" id="KW-0813">Transport</keyword>
<evidence type="ECO:0000256" key="8">
    <source>
        <dbReference type="RuleBase" id="RU362002"/>
    </source>
</evidence>
<evidence type="ECO:0000259" key="9">
    <source>
        <dbReference type="Pfam" id="PF00909"/>
    </source>
</evidence>
<comment type="subcellular location">
    <subcellularLocation>
        <location evidence="8">Cell membrane</location>
        <topology evidence="8">Multi-pass membrane protein</topology>
    </subcellularLocation>
    <subcellularLocation>
        <location evidence="1">Membrane</location>
        <topology evidence="1">Multi-pass membrane protein</topology>
    </subcellularLocation>
</comment>
<dbReference type="STRING" id="44742.AXF13_04190"/>
<dbReference type="EMBL" id="CP014229">
    <property type="protein sequence ID" value="AMD89376.1"/>
    <property type="molecule type" value="Genomic_DNA"/>
</dbReference>
<keyword evidence="7 8" id="KW-0924">Ammonia transport</keyword>
<evidence type="ECO:0000256" key="2">
    <source>
        <dbReference type="ARBA" id="ARBA00005887"/>
    </source>
</evidence>
<gene>
    <name evidence="10" type="ORF">AXF13_04190</name>
</gene>
<reference evidence="11" key="1">
    <citation type="submission" date="2016-02" db="EMBL/GenBank/DDBJ databases">
        <authorList>
            <person name="Holder M.E."/>
            <person name="Ajami N.J."/>
            <person name="Petrosino J.F."/>
        </authorList>
    </citation>
    <scope>NUCLEOTIDE SEQUENCE [LARGE SCALE GENOMIC DNA]</scope>
    <source>
        <strain evidence="11">CCUG 45958</strain>
    </source>
</reference>
<organism evidence="10 11">
    <name type="scientific">Desulfovibrio fairfieldensis</name>
    <dbReference type="NCBI Taxonomy" id="44742"/>
    <lineage>
        <taxon>Bacteria</taxon>
        <taxon>Pseudomonadati</taxon>
        <taxon>Thermodesulfobacteriota</taxon>
        <taxon>Desulfovibrionia</taxon>
        <taxon>Desulfovibrionales</taxon>
        <taxon>Desulfovibrionaceae</taxon>
        <taxon>Desulfovibrio</taxon>
    </lineage>
</organism>
<keyword evidence="11" id="KW-1185">Reference proteome</keyword>
<feature type="transmembrane region" description="Helical" evidence="8">
    <location>
        <begin position="6"/>
        <end position="31"/>
    </location>
</feature>
<dbReference type="NCBIfam" id="TIGR00836">
    <property type="entry name" value="amt"/>
    <property type="match status" value="1"/>
</dbReference>
<keyword evidence="5 8" id="KW-1133">Transmembrane helix</keyword>
<feature type="transmembrane region" description="Helical" evidence="8">
    <location>
        <begin position="43"/>
        <end position="62"/>
    </location>
</feature>
<dbReference type="InterPro" id="IPR024041">
    <property type="entry name" value="NH4_transpt_AmtB-like_dom"/>
</dbReference>
<dbReference type="KEGG" id="dfi:AXF13_04190"/>
<proteinExistence type="inferred from homology"/>
<protein>
    <recommendedName>
        <fullName evidence="8">Ammonium transporter</fullName>
    </recommendedName>
</protein>
<dbReference type="PANTHER" id="PTHR43029">
    <property type="entry name" value="AMMONIUM TRANSPORTER MEP2"/>
    <property type="match status" value="1"/>
</dbReference>
<evidence type="ECO:0000256" key="3">
    <source>
        <dbReference type="ARBA" id="ARBA00022448"/>
    </source>
</evidence>
<dbReference type="Pfam" id="PF00909">
    <property type="entry name" value="Ammonium_transp"/>
    <property type="match status" value="1"/>
</dbReference>
<dbReference type="RefSeq" id="WP_062251761.1">
    <property type="nucleotide sequence ID" value="NZ_CP014229.1"/>
</dbReference>
<feature type="transmembrane region" description="Helical" evidence="8">
    <location>
        <begin position="311"/>
        <end position="334"/>
    </location>
</feature>
<evidence type="ECO:0000256" key="7">
    <source>
        <dbReference type="ARBA" id="ARBA00023177"/>
    </source>
</evidence>
<evidence type="ECO:0000313" key="10">
    <source>
        <dbReference type="EMBL" id="AMD89376.1"/>
    </source>
</evidence>
<feature type="transmembrane region" description="Helical" evidence="8">
    <location>
        <begin position="257"/>
        <end position="276"/>
    </location>
</feature>
<keyword evidence="4 8" id="KW-0812">Transmembrane</keyword>
<comment type="similarity">
    <text evidence="2 8">Belongs to the ammonia transporter channel (TC 1.A.11.2) family.</text>
</comment>
<feature type="transmembrane region" description="Helical" evidence="8">
    <location>
        <begin position="193"/>
        <end position="213"/>
    </location>
</feature>
<evidence type="ECO:0000256" key="1">
    <source>
        <dbReference type="ARBA" id="ARBA00004141"/>
    </source>
</evidence>
<dbReference type="PANTHER" id="PTHR43029:SF10">
    <property type="entry name" value="AMMONIUM TRANSPORTER MEP2"/>
    <property type="match status" value="1"/>
</dbReference>
<accession>A0A109W3W5</accession>
<feature type="transmembrane region" description="Helical" evidence="8">
    <location>
        <begin position="282"/>
        <end position="299"/>
    </location>
</feature>
<dbReference type="SUPFAM" id="SSF111352">
    <property type="entry name" value="Ammonium transporter"/>
    <property type="match status" value="1"/>
</dbReference>
<evidence type="ECO:0000256" key="4">
    <source>
        <dbReference type="ARBA" id="ARBA00022692"/>
    </source>
</evidence>
<dbReference type="InterPro" id="IPR001905">
    <property type="entry name" value="Ammonium_transpt"/>
</dbReference>
<dbReference type="InterPro" id="IPR029020">
    <property type="entry name" value="Ammonium/urea_transptr"/>
</dbReference>
<feature type="transmembrane region" description="Helical" evidence="8">
    <location>
        <begin position="159"/>
        <end position="181"/>
    </location>
</feature>
<dbReference type="AlphaFoldDB" id="A0A109W3W5"/>
<dbReference type="GO" id="GO:0005886">
    <property type="term" value="C:plasma membrane"/>
    <property type="evidence" value="ECO:0007669"/>
    <property type="project" value="UniProtKB-SubCell"/>
</dbReference>
<feature type="domain" description="Ammonium transporter AmtB-like" evidence="9">
    <location>
        <begin position="7"/>
        <end position="400"/>
    </location>
</feature>